<organism evidence="5">
    <name type="scientific">Phallusia mammillata</name>
    <dbReference type="NCBI Taxonomy" id="59560"/>
    <lineage>
        <taxon>Eukaryota</taxon>
        <taxon>Metazoa</taxon>
        <taxon>Chordata</taxon>
        <taxon>Tunicata</taxon>
        <taxon>Ascidiacea</taxon>
        <taxon>Phlebobranchia</taxon>
        <taxon>Ascidiidae</taxon>
        <taxon>Phallusia</taxon>
    </lineage>
</organism>
<comment type="similarity">
    <text evidence="1">Belongs to the C/M/P thioester hydrolase family.</text>
</comment>
<feature type="active site" description="Charge relay system" evidence="2">
    <location>
        <position position="372"/>
    </location>
</feature>
<dbReference type="GO" id="GO:0006637">
    <property type="term" value="P:acyl-CoA metabolic process"/>
    <property type="evidence" value="ECO:0007669"/>
    <property type="project" value="InterPro"/>
</dbReference>
<reference evidence="5" key="1">
    <citation type="submission" date="2020-04" db="EMBL/GenBank/DDBJ databases">
        <authorList>
            <person name="Neveu A P."/>
        </authorList>
    </citation>
    <scope>NUCLEOTIDE SEQUENCE</scope>
    <source>
        <tissue evidence="5">Whole embryo</tissue>
    </source>
</reference>
<dbReference type="PIRSF" id="PIRSF016521">
    <property type="entry name" value="Acyl-CoA_hydro"/>
    <property type="match status" value="1"/>
</dbReference>
<dbReference type="PANTHER" id="PTHR10824">
    <property type="entry name" value="ACYL-COENZYME A THIOESTERASE-RELATED"/>
    <property type="match status" value="1"/>
</dbReference>
<evidence type="ECO:0000313" key="5">
    <source>
        <dbReference type="EMBL" id="CAB3225053.1"/>
    </source>
</evidence>
<name>A0A6F9D7X4_9ASCI</name>
<proteinExistence type="evidence at transcript level"/>
<sequence length="457" mass="50573">MFCKSAKCIFRFRIQKLPLQRKEVAAIVRSLHKASPSVTVSPEQHLIDETINISFQGLPPSEDVSLYASLSVSNNTIYESSANYRTSLSGTLDLTKDCSIGGTYCGIEPMGLFWSMKPYSLVKKRPLRYPNTSVETPIYNLALHKGKVDILDLRKKTSDGSEILKFDIPRPILGPGIRRIPVRSNGLAGTLFLPAGNGPHPGVIAMFGGYPGIREYKGALLASHGFATLVLGYFGFEHLPKHLLDTLDLEYFEKALNFMQQHNKVQNENGIGLLGICKGGTIAMAMASLMSGVGCVVCINASVHTVVGDCKYKGKTYPGFEIKPTKLDENGRLNLARSLNLPAPEKLHYLPGYFNFEEQHTIPFLIIAGMDDQCVPSSYQAMVAEMSLLESKHPDYEIVRYPGTGHILEPPNFPFCFEMYQGDFGVALDMGGCLPMHSHAEKDAWKRQLEFLSDKLK</sequence>
<dbReference type="PANTHER" id="PTHR10824:SF4">
    <property type="entry name" value="ACYL-COENZYME A THIOESTERASE 1-LIKE"/>
    <property type="match status" value="1"/>
</dbReference>
<feature type="domain" description="Acyl-CoA thioester hydrolase/bile acid-CoA amino acid N-acetyltransferase" evidence="3">
    <location>
        <begin position="48"/>
        <end position="183"/>
    </location>
</feature>
<dbReference type="SUPFAM" id="SSF53474">
    <property type="entry name" value="alpha/beta-Hydrolases"/>
    <property type="match status" value="1"/>
</dbReference>
<dbReference type="Gene3D" id="3.40.50.1820">
    <property type="entry name" value="alpha/beta hydrolase"/>
    <property type="match status" value="1"/>
</dbReference>
<feature type="domain" description="BAAT/Acyl-CoA thioester hydrolase C-terminal" evidence="4">
    <location>
        <begin position="248"/>
        <end position="456"/>
    </location>
</feature>
<dbReference type="GO" id="GO:0016746">
    <property type="term" value="F:acyltransferase activity"/>
    <property type="evidence" value="ECO:0007669"/>
    <property type="project" value="UniProtKB-KW"/>
</dbReference>
<keyword evidence="5" id="KW-0012">Acyltransferase</keyword>
<protein>
    <submittedName>
        <fullName evidence="5">Bile acid-CoA:amino acid N-acyltransferase-like</fullName>
    </submittedName>
</protein>
<gene>
    <name evidence="5" type="primary">Baat-004</name>
</gene>
<evidence type="ECO:0000259" key="3">
    <source>
        <dbReference type="Pfam" id="PF04775"/>
    </source>
</evidence>
<evidence type="ECO:0000256" key="1">
    <source>
        <dbReference type="ARBA" id="ARBA00006538"/>
    </source>
</evidence>
<keyword evidence="5" id="KW-0808">Transferase</keyword>
<feature type="active site" description="Charge relay system" evidence="2">
    <location>
        <position position="277"/>
    </location>
</feature>
<dbReference type="AlphaFoldDB" id="A0A6F9D7X4"/>
<dbReference type="Gene3D" id="2.60.40.2240">
    <property type="entry name" value="Acyl-CoA thioester hydrolase/BAAT N-terminal domain"/>
    <property type="match status" value="1"/>
</dbReference>
<dbReference type="InterPro" id="IPR014940">
    <property type="entry name" value="BAAT_C"/>
</dbReference>
<dbReference type="Pfam" id="PF04775">
    <property type="entry name" value="Bile_Hydr_Trans"/>
    <property type="match status" value="1"/>
</dbReference>
<dbReference type="InterPro" id="IPR029058">
    <property type="entry name" value="AB_hydrolase_fold"/>
</dbReference>
<dbReference type="EMBL" id="LR783254">
    <property type="protein sequence ID" value="CAB3225053.1"/>
    <property type="molecule type" value="mRNA"/>
</dbReference>
<dbReference type="FunFam" id="3.40.50.1820:FF:000024">
    <property type="entry name" value="acyl-coenzyme A thioesterase 4"/>
    <property type="match status" value="1"/>
</dbReference>
<evidence type="ECO:0000259" key="4">
    <source>
        <dbReference type="Pfam" id="PF08840"/>
    </source>
</evidence>
<dbReference type="InterPro" id="IPR042490">
    <property type="entry name" value="Thio_Ohase/BAAT_N"/>
</dbReference>
<feature type="active site" description="Charge relay system" evidence="2">
    <location>
        <position position="406"/>
    </location>
</feature>
<dbReference type="GO" id="GO:0047617">
    <property type="term" value="F:fatty acyl-CoA hydrolase activity"/>
    <property type="evidence" value="ECO:0007669"/>
    <property type="project" value="TreeGrafter"/>
</dbReference>
<evidence type="ECO:0000256" key="2">
    <source>
        <dbReference type="PIRSR" id="PIRSR016521-1"/>
    </source>
</evidence>
<dbReference type="InterPro" id="IPR016662">
    <property type="entry name" value="Acyl-CoA_thioEstase_long-chain"/>
</dbReference>
<dbReference type="InterPro" id="IPR006862">
    <property type="entry name" value="Thio_Ohase/aa_AcTrfase"/>
</dbReference>
<dbReference type="GO" id="GO:0006631">
    <property type="term" value="P:fatty acid metabolic process"/>
    <property type="evidence" value="ECO:0007669"/>
    <property type="project" value="TreeGrafter"/>
</dbReference>
<dbReference type="Pfam" id="PF08840">
    <property type="entry name" value="BAAT_C"/>
    <property type="match status" value="1"/>
</dbReference>
<accession>A0A6F9D7X4</accession>